<dbReference type="EMBL" id="JAHLFV010000085">
    <property type="protein sequence ID" value="MBU3849675.1"/>
    <property type="molecule type" value="Genomic_DNA"/>
</dbReference>
<dbReference type="PANTHER" id="PTHR23150">
    <property type="entry name" value="SULFATASE MODIFYING FACTOR 1, 2"/>
    <property type="match status" value="1"/>
</dbReference>
<accession>A0A9E2L1W2</accession>
<dbReference type="SUPFAM" id="SSF56436">
    <property type="entry name" value="C-type lectin-like"/>
    <property type="match status" value="1"/>
</dbReference>
<comment type="caution">
    <text evidence="4">The sequence shown here is derived from an EMBL/GenBank/DDBJ whole genome shotgun (WGS) entry which is preliminary data.</text>
</comment>
<evidence type="ECO:0000313" key="4">
    <source>
        <dbReference type="EMBL" id="MBU3849675.1"/>
    </source>
</evidence>
<name>A0A9E2L1W2_9SPIR</name>
<feature type="chain" id="PRO_5039264046" evidence="2">
    <location>
        <begin position="25"/>
        <end position="335"/>
    </location>
</feature>
<evidence type="ECO:0000256" key="1">
    <source>
        <dbReference type="SAM" id="MobiDB-lite"/>
    </source>
</evidence>
<sequence>MKISSVKKLSAVLFVCFTSLTAFSQNIADQTEIWKEYYLQPVTPQREDVSLVLVGSTETDEPEQFIIGEDSQSYTATRWITPFKINRYETTYSLWYDVVTWARQQGYNFANPGQEGSQGRRGKTPSATGKFQPVTNITWYDAIVWCNAYSEKSGLTPCYTFEGKVLRDSADTAACDLAQCNWAANGYRLPTEAEWEYAARKTQEGFQPGNTVSGNLSGNEEDGNYAWFDGNTQSSKKVGTAGSLLEKASIGSGNSNALGLFDMSGNLLEFCWDWYEDYQEVPQGTRATGPQVGSQRVSRGGSWSPYTAFIYCGDRYAFDPNESYNYMGFRFVTAP</sequence>
<organism evidence="4 5">
    <name type="scientific">Candidatus Treponema excrementipullorum</name>
    <dbReference type="NCBI Taxonomy" id="2838768"/>
    <lineage>
        <taxon>Bacteria</taxon>
        <taxon>Pseudomonadati</taxon>
        <taxon>Spirochaetota</taxon>
        <taxon>Spirochaetia</taxon>
        <taxon>Spirochaetales</taxon>
        <taxon>Treponemataceae</taxon>
        <taxon>Treponema</taxon>
    </lineage>
</organism>
<reference evidence="4" key="1">
    <citation type="journal article" date="2021" name="PeerJ">
        <title>Extensive microbial diversity within the chicken gut microbiome revealed by metagenomics and culture.</title>
        <authorList>
            <person name="Gilroy R."/>
            <person name="Ravi A."/>
            <person name="Getino M."/>
            <person name="Pursley I."/>
            <person name="Horton D.L."/>
            <person name="Alikhan N.F."/>
            <person name="Baker D."/>
            <person name="Gharbi K."/>
            <person name="Hall N."/>
            <person name="Watson M."/>
            <person name="Adriaenssens E.M."/>
            <person name="Foster-Nyarko E."/>
            <person name="Jarju S."/>
            <person name="Secka A."/>
            <person name="Antonio M."/>
            <person name="Oren A."/>
            <person name="Chaudhuri R.R."/>
            <person name="La Ragione R."/>
            <person name="Hildebrand F."/>
            <person name="Pallen M.J."/>
        </authorList>
    </citation>
    <scope>NUCLEOTIDE SEQUENCE</scope>
    <source>
        <strain evidence="4">Gambia15-2214</strain>
    </source>
</reference>
<dbReference type="Pfam" id="PF03781">
    <property type="entry name" value="FGE-sulfatase"/>
    <property type="match status" value="1"/>
</dbReference>
<feature type="region of interest" description="Disordered" evidence="1">
    <location>
        <begin position="110"/>
        <end position="129"/>
    </location>
</feature>
<protein>
    <submittedName>
        <fullName evidence="4">Formylglycine-generating enzyme family protein</fullName>
    </submittedName>
</protein>
<dbReference type="GO" id="GO:0120147">
    <property type="term" value="F:formylglycine-generating oxidase activity"/>
    <property type="evidence" value="ECO:0007669"/>
    <property type="project" value="TreeGrafter"/>
</dbReference>
<gene>
    <name evidence="4" type="ORF">IAA16_03830</name>
</gene>
<reference evidence="4" key="2">
    <citation type="submission" date="2021-04" db="EMBL/GenBank/DDBJ databases">
        <authorList>
            <person name="Gilroy R."/>
        </authorList>
    </citation>
    <scope>NUCLEOTIDE SEQUENCE</scope>
    <source>
        <strain evidence="4">Gambia15-2214</strain>
    </source>
</reference>
<dbReference type="PANTHER" id="PTHR23150:SF19">
    <property type="entry name" value="FORMYLGLYCINE-GENERATING ENZYME"/>
    <property type="match status" value="1"/>
</dbReference>
<dbReference type="Gene3D" id="3.90.1580.10">
    <property type="entry name" value="paralog of FGE (formylglycine-generating enzyme)"/>
    <property type="match status" value="1"/>
</dbReference>
<dbReference type="Proteomes" id="UP000823914">
    <property type="component" value="Unassembled WGS sequence"/>
</dbReference>
<dbReference type="InterPro" id="IPR051043">
    <property type="entry name" value="Sulfatase_Mod_Factor_Kinase"/>
</dbReference>
<dbReference type="InterPro" id="IPR016187">
    <property type="entry name" value="CTDL_fold"/>
</dbReference>
<dbReference type="InterPro" id="IPR042095">
    <property type="entry name" value="SUMF_sf"/>
</dbReference>
<keyword evidence="2" id="KW-0732">Signal</keyword>
<evidence type="ECO:0000256" key="2">
    <source>
        <dbReference type="SAM" id="SignalP"/>
    </source>
</evidence>
<evidence type="ECO:0000259" key="3">
    <source>
        <dbReference type="Pfam" id="PF03781"/>
    </source>
</evidence>
<dbReference type="AlphaFoldDB" id="A0A9E2L1W2"/>
<dbReference type="InterPro" id="IPR005532">
    <property type="entry name" value="SUMF_dom"/>
</dbReference>
<feature type="domain" description="Sulfatase-modifying factor enzyme-like" evidence="3">
    <location>
        <begin position="68"/>
        <end position="332"/>
    </location>
</feature>
<feature type="signal peptide" evidence="2">
    <location>
        <begin position="1"/>
        <end position="24"/>
    </location>
</feature>
<evidence type="ECO:0000313" key="5">
    <source>
        <dbReference type="Proteomes" id="UP000823914"/>
    </source>
</evidence>
<proteinExistence type="predicted"/>